<dbReference type="PANTHER" id="PTHR11963:SF23">
    <property type="entry name" value="CYTOSOL AMINOPEPTIDASE"/>
    <property type="match status" value="1"/>
</dbReference>
<gene>
    <name evidence="16" type="primary">LAP3</name>
    <name evidence="16" type="ORF">Anas_07087</name>
</gene>
<dbReference type="SUPFAM" id="SSF52949">
    <property type="entry name" value="Macro domain-like"/>
    <property type="match status" value="1"/>
</dbReference>
<dbReference type="InterPro" id="IPR000819">
    <property type="entry name" value="Peptidase_M17_C"/>
</dbReference>
<dbReference type="InterPro" id="IPR011356">
    <property type="entry name" value="Leucine_aapep/pepB"/>
</dbReference>
<sequence length="449" mass="48769">MYIYNIHITGSPTHRGNVRGKKIYFISGGPLKAGSNRVLFGLSEEFPLVSIVGLGKKNSESDPEEEVDENKEAIRKAVAAGCKSLKEFNLDEVVVDPCSDGCSAAEGASLSLFSYQELKQEKKSIPKLRCFEESDNSWLKGLTLGEGQNIARRLMEMPSNLLTPSNFAQEAVNYLEGLGVEVRVRTKEWAEKRNMNAFLTVAKGSEEPPIFLELIYKGTNSDDKPFAIVGKGITFDSGGISLKPSNNMDKMRADMGGAACTVGSIFTAASLKIPINIKGFIPLCENMPSGTAVKPGDVIVASNGKSIQVDNTDAEGRLILADALHYASQHKPRVMLDMATLTGAMAVALGAGATGVFSNSSTQFNLLHKAGYETGDRVWRMPLWKFYENQVKASSQMADMNNQSTKKPAGGAPFAAGFLKQFVTCDQWLHLDIAGVMENSDENKRERNT</sequence>
<protein>
    <recommendedName>
        <fullName evidence="2">Cytosol aminopeptidase</fullName>
        <ecNumber evidence="7">3.4.13.23</ecNumber>
    </recommendedName>
    <alternativeName>
        <fullName evidence="10">Cysteinylglycine-S-conjugate dipeptidase</fullName>
    </alternativeName>
    <alternativeName>
        <fullName evidence="11">Leucine aminopeptidase 3</fullName>
    </alternativeName>
    <alternativeName>
        <fullName evidence="9">Proline aminopeptidase</fullName>
    </alternativeName>
    <alternativeName>
        <fullName evidence="8">Prolyl aminopeptidase</fullName>
    </alternativeName>
</protein>
<evidence type="ECO:0000256" key="12">
    <source>
        <dbReference type="ARBA" id="ARBA00045966"/>
    </source>
</evidence>
<dbReference type="AlphaFoldDB" id="A0A5N5TL14"/>
<name>A0A5N5TL14_9CRUS</name>
<organism evidence="16 17">
    <name type="scientific">Armadillidium nasatum</name>
    <dbReference type="NCBI Taxonomy" id="96803"/>
    <lineage>
        <taxon>Eukaryota</taxon>
        <taxon>Metazoa</taxon>
        <taxon>Ecdysozoa</taxon>
        <taxon>Arthropoda</taxon>
        <taxon>Crustacea</taxon>
        <taxon>Multicrustacea</taxon>
        <taxon>Malacostraca</taxon>
        <taxon>Eumalacostraca</taxon>
        <taxon>Peracarida</taxon>
        <taxon>Isopoda</taxon>
        <taxon>Oniscidea</taxon>
        <taxon>Crinocheta</taxon>
        <taxon>Armadillidiidae</taxon>
        <taxon>Armadillidium</taxon>
    </lineage>
</organism>
<comment type="function">
    <text evidence="12">Cytosolic metallopeptidase that catalyzes the removal of unsubstituted N-terminal hydrophobic amino acids from various peptides. The presence of Zn(2+) ions is essential for the peptidase activity, and the association with other cofactors can modulate the substrate spectificity of the enzyme. For instance, in the presence of Mn(2+), it displays a specific Cys-Gly hydrolyzing activity of Cys-Gly-S-conjugates. Involved in the metabolism of glutathione and in the degradation of glutathione S-conjugates, which may play a role in the control of the cell redox status.</text>
</comment>
<accession>A0A5N5TL14</accession>
<evidence type="ECO:0000256" key="2">
    <source>
        <dbReference type="ARBA" id="ARBA00014190"/>
    </source>
</evidence>
<keyword evidence="3 16" id="KW-0031">Aminopeptidase</keyword>
<dbReference type="Proteomes" id="UP000326759">
    <property type="component" value="Unassembled WGS sequence"/>
</dbReference>
<dbReference type="PROSITE" id="PS00631">
    <property type="entry name" value="CYTOSOL_AP"/>
    <property type="match status" value="1"/>
</dbReference>
<dbReference type="InterPro" id="IPR008283">
    <property type="entry name" value="Peptidase_M17_N"/>
</dbReference>
<evidence type="ECO:0000256" key="1">
    <source>
        <dbReference type="ARBA" id="ARBA00009528"/>
    </source>
</evidence>
<evidence type="ECO:0000256" key="5">
    <source>
        <dbReference type="ARBA" id="ARBA00022801"/>
    </source>
</evidence>
<comment type="catalytic activity">
    <reaction evidence="14">
        <text>L-cysteinylglycine + H2O = L-cysteine + glycine</text>
        <dbReference type="Rhea" id="RHEA:28783"/>
        <dbReference type="ChEBI" id="CHEBI:15377"/>
        <dbReference type="ChEBI" id="CHEBI:35235"/>
        <dbReference type="ChEBI" id="CHEBI:57305"/>
        <dbReference type="ChEBI" id="CHEBI:61694"/>
    </reaction>
    <physiologicalReaction direction="left-to-right" evidence="14">
        <dbReference type="Rhea" id="RHEA:28784"/>
    </physiologicalReaction>
</comment>
<evidence type="ECO:0000256" key="13">
    <source>
        <dbReference type="ARBA" id="ARBA00047881"/>
    </source>
</evidence>
<dbReference type="PANTHER" id="PTHR11963">
    <property type="entry name" value="LEUCINE AMINOPEPTIDASE-RELATED"/>
    <property type="match status" value="1"/>
</dbReference>
<evidence type="ECO:0000259" key="15">
    <source>
        <dbReference type="PROSITE" id="PS00631"/>
    </source>
</evidence>
<dbReference type="GO" id="GO:0006508">
    <property type="term" value="P:proteolysis"/>
    <property type="evidence" value="ECO:0007669"/>
    <property type="project" value="UniProtKB-KW"/>
</dbReference>
<evidence type="ECO:0000313" key="16">
    <source>
        <dbReference type="EMBL" id="KAB7506841.1"/>
    </source>
</evidence>
<dbReference type="Gene3D" id="3.40.220.10">
    <property type="entry name" value="Leucine Aminopeptidase, subunit E, domain 1"/>
    <property type="match status" value="1"/>
</dbReference>
<evidence type="ECO:0000256" key="11">
    <source>
        <dbReference type="ARBA" id="ARBA00031564"/>
    </source>
</evidence>
<comment type="similarity">
    <text evidence="1">Belongs to the peptidase M17 family.</text>
</comment>
<dbReference type="Gene3D" id="3.40.630.10">
    <property type="entry name" value="Zn peptidases"/>
    <property type="match status" value="1"/>
</dbReference>
<dbReference type="CDD" id="cd00433">
    <property type="entry name" value="Peptidase_M17"/>
    <property type="match status" value="1"/>
</dbReference>
<dbReference type="Pfam" id="PF02789">
    <property type="entry name" value="Peptidase_M17_N"/>
    <property type="match status" value="1"/>
</dbReference>
<evidence type="ECO:0000256" key="10">
    <source>
        <dbReference type="ARBA" id="ARBA00030997"/>
    </source>
</evidence>
<feature type="domain" description="Cytosol aminopeptidase" evidence="15">
    <location>
        <begin position="311"/>
        <end position="318"/>
    </location>
</feature>
<evidence type="ECO:0000256" key="9">
    <source>
        <dbReference type="ARBA" id="ARBA00030930"/>
    </source>
</evidence>
<comment type="catalytic activity">
    <reaction evidence="13">
        <text>S-benzyl-L-cysteinylglycine + H2O = S-benzyl-L-cysteine + glycine</text>
        <dbReference type="Rhea" id="RHEA:62568"/>
        <dbReference type="ChEBI" id="CHEBI:15377"/>
        <dbReference type="ChEBI" id="CHEBI:57305"/>
        <dbReference type="ChEBI" id="CHEBI:145802"/>
        <dbReference type="ChEBI" id="CHEBI:145803"/>
    </reaction>
    <physiologicalReaction direction="left-to-right" evidence="13">
        <dbReference type="Rhea" id="RHEA:62569"/>
    </physiologicalReaction>
</comment>
<dbReference type="EMBL" id="SEYY01000626">
    <property type="protein sequence ID" value="KAB7506841.1"/>
    <property type="molecule type" value="Genomic_DNA"/>
</dbReference>
<evidence type="ECO:0000256" key="8">
    <source>
        <dbReference type="ARBA" id="ARBA00029605"/>
    </source>
</evidence>
<evidence type="ECO:0000256" key="4">
    <source>
        <dbReference type="ARBA" id="ARBA00022670"/>
    </source>
</evidence>
<dbReference type="SUPFAM" id="SSF53187">
    <property type="entry name" value="Zn-dependent exopeptidases"/>
    <property type="match status" value="1"/>
</dbReference>
<dbReference type="GO" id="GO:0070006">
    <property type="term" value="F:metalloaminopeptidase activity"/>
    <property type="evidence" value="ECO:0007669"/>
    <property type="project" value="InterPro"/>
</dbReference>
<dbReference type="OrthoDB" id="412814at2759"/>
<evidence type="ECO:0000256" key="3">
    <source>
        <dbReference type="ARBA" id="ARBA00022438"/>
    </source>
</evidence>
<dbReference type="Pfam" id="PF00883">
    <property type="entry name" value="Peptidase_M17"/>
    <property type="match status" value="1"/>
</dbReference>
<dbReference type="EC" id="3.4.13.23" evidence="7"/>
<reference evidence="16 17" key="1">
    <citation type="journal article" date="2019" name="PLoS Biol.">
        <title>Sex chromosomes control vertical transmission of feminizing Wolbachia symbionts in an isopod.</title>
        <authorList>
            <person name="Becking T."/>
            <person name="Chebbi M.A."/>
            <person name="Giraud I."/>
            <person name="Moumen B."/>
            <person name="Laverre T."/>
            <person name="Caubet Y."/>
            <person name="Peccoud J."/>
            <person name="Gilbert C."/>
            <person name="Cordaux R."/>
        </authorList>
    </citation>
    <scope>NUCLEOTIDE SEQUENCE [LARGE SCALE GENOMIC DNA]</scope>
    <source>
        <strain evidence="16">ANa2</strain>
        <tissue evidence="16">Whole body excluding digestive tract and cuticle</tissue>
    </source>
</reference>
<dbReference type="GO" id="GO:0005737">
    <property type="term" value="C:cytoplasm"/>
    <property type="evidence" value="ECO:0007669"/>
    <property type="project" value="InterPro"/>
</dbReference>
<comment type="catalytic activity">
    <reaction evidence="6">
        <text>an S-substituted L-cysteinylglycine + H2O = an S-substituted L-cysteine + glycine</text>
        <dbReference type="Rhea" id="RHEA:60444"/>
        <dbReference type="ChEBI" id="CHEBI:15377"/>
        <dbReference type="ChEBI" id="CHEBI:57305"/>
        <dbReference type="ChEBI" id="CHEBI:58717"/>
        <dbReference type="ChEBI" id="CHEBI:143103"/>
        <dbReference type="EC" id="3.4.13.23"/>
    </reaction>
    <physiologicalReaction direction="left-to-right" evidence="6">
        <dbReference type="Rhea" id="RHEA:60445"/>
    </physiologicalReaction>
</comment>
<evidence type="ECO:0000256" key="6">
    <source>
        <dbReference type="ARBA" id="ARBA00023511"/>
    </source>
</evidence>
<keyword evidence="17" id="KW-1185">Reference proteome</keyword>
<evidence type="ECO:0000256" key="14">
    <source>
        <dbReference type="ARBA" id="ARBA00049107"/>
    </source>
</evidence>
<comment type="caution">
    <text evidence="16">The sequence shown here is derived from an EMBL/GenBank/DDBJ whole genome shotgun (WGS) entry which is preliminary data.</text>
</comment>
<dbReference type="PRINTS" id="PR00481">
    <property type="entry name" value="LAMNOPPTDASE"/>
</dbReference>
<dbReference type="GO" id="GO:0030145">
    <property type="term" value="F:manganese ion binding"/>
    <property type="evidence" value="ECO:0007669"/>
    <property type="project" value="InterPro"/>
</dbReference>
<keyword evidence="4" id="KW-0645">Protease</keyword>
<keyword evidence="5" id="KW-0378">Hydrolase</keyword>
<dbReference type="InterPro" id="IPR043472">
    <property type="entry name" value="Macro_dom-like"/>
</dbReference>
<evidence type="ECO:0000313" key="17">
    <source>
        <dbReference type="Proteomes" id="UP000326759"/>
    </source>
</evidence>
<proteinExistence type="inferred from homology"/>
<evidence type="ECO:0000256" key="7">
    <source>
        <dbReference type="ARBA" id="ARBA00023625"/>
    </source>
</evidence>